<evidence type="ECO:0000256" key="5">
    <source>
        <dbReference type="ARBA" id="ARBA00022691"/>
    </source>
</evidence>
<feature type="region of interest" description="Disordered" evidence="15">
    <location>
        <begin position="415"/>
        <end position="434"/>
    </location>
</feature>
<dbReference type="InterPro" id="IPR016067">
    <property type="entry name" value="S-AdoMet_deCO2ase_core"/>
</dbReference>
<dbReference type="EMBL" id="UZAE01012690">
    <property type="protein sequence ID" value="VDO06240.1"/>
    <property type="molecule type" value="Genomic_DNA"/>
</dbReference>
<keyword evidence="13" id="KW-0670">Pyruvate</keyword>
<dbReference type="PROSITE" id="PS01336">
    <property type="entry name" value="ADOMETDC"/>
    <property type="match status" value="1"/>
</dbReference>
<keyword evidence="12" id="KW-0704">Schiff base</keyword>
<dbReference type="SUPFAM" id="SSF56276">
    <property type="entry name" value="S-adenosylmethionine decarboxylase"/>
    <property type="match status" value="1"/>
</dbReference>
<dbReference type="InterPro" id="IPR018166">
    <property type="entry name" value="S-AdoMet_deCO2ase_CS"/>
</dbReference>
<accession>A0A0R3TQ40</accession>
<dbReference type="AlphaFoldDB" id="A0A0R3TQ40"/>
<dbReference type="Gene3D" id="3.60.90.10">
    <property type="entry name" value="S-adenosylmethionine decarboxylase"/>
    <property type="match status" value="1"/>
</dbReference>
<evidence type="ECO:0000256" key="2">
    <source>
        <dbReference type="ARBA" id="ARBA00004911"/>
    </source>
</evidence>
<dbReference type="GO" id="GO:0005829">
    <property type="term" value="C:cytosol"/>
    <property type="evidence" value="ECO:0007669"/>
    <property type="project" value="TreeGrafter"/>
</dbReference>
<protein>
    <recommendedName>
        <fullName evidence="4">adenosylmethionine decarboxylase</fullName>
        <ecNumber evidence="4">4.1.1.50</ecNumber>
    </recommendedName>
</protein>
<dbReference type="GO" id="GO:0008295">
    <property type="term" value="P:spermidine biosynthetic process"/>
    <property type="evidence" value="ECO:0007669"/>
    <property type="project" value="UniProtKB-KW"/>
</dbReference>
<keyword evidence="6" id="KW-0210">Decarboxylase</keyword>
<evidence type="ECO:0000256" key="10">
    <source>
        <dbReference type="ARBA" id="ARBA00023145"/>
    </source>
</evidence>
<dbReference type="InterPro" id="IPR001985">
    <property type="entry name" value="S-AdoMet_decarboxylase_euk"/>
</dbReference>
<dbReference type="Pfam" id="PF01536">
    <property type="entry name" value="SAM_decarbox"/>
    <property type="match status" value="1"/>
</dbReference>
<dbReference type="EC" id="4.1.1.50" evidence="4"/>
<keyword evidence="17" id="KW-1185">Reference proteome</keyword>
<keyword evidence="8" id="KW-0745">Spermidine biosynthesis</keyword>
<dbReference type="GO" id="GO:0004014">
    <property type="term" value="F:adenosylmethionine decarboxylase activity"/>
    <property type="evidence" value="ECO:0007669"/>
    <property type="project" value="UniProtKB-EC"/>
</dbReference>
<evidence type="ECO:0000256" key="1">
    <source>
        <dbReference type="ARBA" id="ARBA00001928"/>
    </source>
</evidence>
<keyword evidence="9" id="KW-0620">Polyamine biosynthesis</keyword>
<evidence type="ECO:0000256" key="12">
    <source>
        <dbReference type="ARBA" id="ARBA00023270"/>
    </source>
</evidence>
<keyword evidence="10" id="KW-0865">Zymogen</keyword>
<evidence type="ECO:0000313" key="16">
    <source>
        <dbReference type="EMBL" id="VDO06240.1"/>
    </source>
</evidence>
<dbReference type="STRING" id="102285.A0A0R3TQ40"/>
<dbReference type="InterPro" id="IPR048283">
    <property type="entry name" value="AdoMetDC-like"/>
</dbReference>
<dbReference type="Proteomes" id="UP000278807">
    <property type="component" value="Unassembled WGS sequence"/>
</dbReference>
<gene>
    <name evidence="16" type="ORF">HNAJ_LOCUS9633</name>
</gene>
<keyword evidence="5" id="KW-0949">S-adenosyl-L-methionine</keyword>
<evidence type="ECO:0000313" key="17">
    <source>
        <dbReference type="Proteomes" id="UP000278807"/>
    </source>
</evidence>
<reference evidence="18" key="1">
    <citation type="submission" date="2017-02" db="UniProtKB">
        <authorList>
            <consortium name="WormBaseParasite"/>
        </authorList>
    </citation>
    <scope>IDENTIFICATION</scope>
</reference>
<dbReference type="OrthoDB" id="1068353at2759"/>
<dbReference type="PANTHER" id="PTHR11570:SF0">
    <property type="entry name" value="S-ADENOSYLMETHIONINE DECARBOXYLASE PROENZYME"/>
    <property type="match status" value="1"/>
</dbReference>
<comment type="similarity">
    <text evidence="3">Belongs to the eukaryotic AdoMetDC family.</text>
</comment>
<evidence type="ECO:0000256" key="6">
    <source>
        <dbReference type="ARBA" id="ARBA00022793"/>
    </source>
</evidence>
<sequence length="434" mass="49233">MVATPDYAGVEQKQACTTSSCSNLPGTYTCVMPGYQSNHSMTDDDVCTRRLLTHQRIVVDVAVVFELWSFLTKYLSDRSTTIMISDCQHNYEGAEKLLEIWFFDETGKCPGDLDLRHISRHDIELVLDRACCSIVRENSNERQLSFVLSESSLFITNNRIILKTCGNTRLLETVEPLINLARGLGFEHHRTYYSHCSFLFPEQQEEVYQDFESEVARLDLVYKGAGAKRIFGNLRSNRWHLYCGQSIPSALKEPSGQTLQLMMRGLSPAKMEPFYAINSGSAEEATRLSGIYSLFPGANIADFLFEPCGYSVNGVMKSDEYFTIHITPEPEFSYVSVETNVAMEDYTNFISRVLDIFGPSSFICTFISDSNSKAHGNHEVLKEVKLPNFRRMEIGDWNLFARKKVTYTAYEVDSHRRPNSSFGSDEESRASSLD</sequence>
<keyword evidence="11" id="KW-0456">Lyase</keyword>
<organism evidence="18">
    <name type="scientific">Rodentolepis nana</name>
    <name type="common">Dwarf tapeworm</name>
    <name type="synonym">Hymenolepis nana</name>
    <dbReference type="NCBI Taxonomy" id="102285"/>
    <lineage>
        <taxon>Eukaryota</taxon>
        <taxon>Metazoa</taxon>
        <taxon>Spiralia</taxon>
        <taxon>Lophotrochozoa</taxon>
        <taxon>Platyhelminthes</taxon>
        <taxon>Cestoda</taxon>
        <taxon>Eucestoda</taxon>
        <taxon>Cyclophyllidea</taxon>
        <taxon>Hymenolepididae</taxon>
        <taxon>Rodentolepis</taxon>
    </lineage>
</organism>
<evidence type="ECO:0000256" key="15">
    <source>
        <dbReference type="SAM" id="MobiDB-lite"/>
    </source>
</evidence>
<reference evidence="16 17" key="2">
    <citation type="submission" date="2018-11" db="EMBL/GenBank/DDBJ databases">
        <authorList>
            <consortium name="Pathogen Informatics"/>
        </authorList>
    </citation>
    <scope>NUCLEOTIDE SEQUENCE [LARGE SCALE GENOMIC DNA]</scope>
</reference>
<evidence type="ECO:0000256" key="7">
    <source>
        <dbReference type="ARBA" id="ARBA00022813"/>
    </source>
</evidence>
<evidence type="ECO:0000256" key="11">
    <source>
        <dbReference type="ARBA" id="ARBA00023239"/>
    </source>
</evidence>
<dbReference type="UniPathway" id="UPA00331">
    <property type="reaction ID" value="UER00451"/>
</dbReference>
<evidence type="ECO:0000256" key="9">
    <source>
        <dbReference type="ARBA" id="ARBA00023115"/>
    </source>
</evidence>
<comment type="catalytic activity">
    <reaction evidence="14">
        <text>S-adenosyl-L-methionine + H(+) = S-adenosyl 3-(methylsulfanyl)propylamine + CO2</text>
        <dbReference type="Rhea" id="RHEA:15981"/>
        <dbReference type="ChEBI" id="CHEBI:15378"/>
        <dbReference type="ChEBI" id="CHEBI:16526"/>
        <dbReference type="ChEBI" id="CHEBI:57443"/>
        <dbReference type="ChEBI" id="CHEBI:59789"/>
        <dbReference type="EC" id="4.1.1.50"/>
    </reaction>
</comment>
<evidence type="ECO:0000256" key="3">
    <source>
        <dbReference type="ARBA" id="ARBA00008466"/>
    </source>
</evidence>
<dbReference type="WBParaSite" id="HNAJ_0000963801-mRNA-1">
    <property type="protein sequence ID" value="HNAJ_0000963801-mRNA-1"/>
    <property type="gene ID" value="HNAJ_0000963801"/>
</dbReference>
<evidence type="ECO:0000313" key="18">
    <source>
        <dbReference type="WBParaSite" id="HNAJ_0000963801-mRNA-1"/>
    </source>
</evidence>
<dbReference type="PANTHER" id="PTHR11570">
    <property type="entry name" value="S-ADENOSYLMETHIONINE DECARBOXYLASE"/>
    <property type="match status" value="1"/>
</dbReference>
<evidence type="ECO:0000256" key="8">
    <source>
        <dbReference type="ARBA" id="ARBA00023066"/>
    </source>
</evidence>
<name>A0A0R3TQ40_RODNA</name>
<dbReference type="GO" id="GO:0006597">
    <property type="term" value="P:spermine biosynthetic process"/>
    <property type="evidence" value="ECO:0007669"/>
    <property type="project" value="InterPro"/>
</dbReference>
<evidence type="ECO:0000256" key="4">
    <source>
        <dbReference type="ARBA" id="ARBA00012357"/>
    </source>
</evidence>
<comment type="cofactor">
    <cofactor evidence="1">
        <name>pyruvate</name>
        <dbReference type="ChEBI" id="CHEBI:15361"/>
    </cofactor>
</comment>
<dbReference type="NCBIfam" id="TIGR00535">
    <property type="entry name" value="SAM_DCase"/>
    <property type="match status" value="1"/>
</dbReference>
<evidence type="ECO:0000256" key="13">
    <source>
        <dbReference type="ARBA" id="ARBA00023317"/>
    </source>
</evidence>
<proteinExistence type="inferred from homology"/>
<keyword evidence="7" id="KW-0068">Autocatalytic cleavage</keyword>
<evidence type="ECO:0000256" key="14">
    <source>
        <dbReference type="ARBA" id="ARBA00048112"/>
    </source>
</evidence>
<comment type="pathway">
    <text evidence="2">Amine and polyamine biosynthesis; S-adenosylmethioninamine biosynthesis; S-adenosylmethioninamine from S-adenosyl-L-methionine: step 1/1.</text>
</comment>